<reference evidence="9" key="3">
    <citation type="submission" date="2011-03" db="EMBL/GenBank/DDBJ databases">
        <title>Annotation of Magnaporthe poae ATCC 64411.</title>
        <authorList>
            <person name="Ma L.-J."/>
            <person name="Dead R."/>
            <person name="Young S.K."/>
            <person name="Zeng Q."/>
            <person name="Gargeya S."/>
            <person name="Fitzgerald M."/>
            <person name="Haas B."/>
            <person name="Abouelleil A."/>
            <person name="Alvarado L."/>
            <person name="Arachchi H.M."/>
            <person name="Berlin A."/>
            <person name="Brown A."/>
            <person name="Chapman S.B."/>
            <person name="Chen Z."/>
            <person name="Dunbar C."/>
            <person name="Freedman E."/>
            <person name="Gearin G."/>
            <person name="Gellesch M."/>
            <person name="Goldberg J."/>
            <person name="Griggs A."/>
            <person name="Gujja S."/>
            <person name="Heiman D."/>
            <person name="Howarth C."/>
            <person name="Larson L."/>
            <person name="Lui A."/>
            <person name="MacDonald P.J.P."/>
            <person name="Mehta T."/>
            <person name="Montmayeur A."/>
            <person name="Murphy C."/>
            <person name="Neiman D."/>
            <person name="Pearson M."/>
            <person name="Priest M."/>
            <person name="Roberts A."/>
            <person name="Saif S."/>
            <person name="Shea T."/>
            <person name="Shenoy N."/>
            <person name="Sisk P."/>
            <person name="Stolte C."/>
            <person name="Sykes S."/>
            <person name="Yandava C."/>
            <person name="Wortman J."/>
            <person name="Nusbaum C."/>
            <person name="Birren B."/>
        </authorList>
    </citation>
    <scope>NUCLEOTIDE SEQUENCE</scope>
    <source>
        <strain evidence="9">ATCC 64411</strain>
    </source>
</reference>
<keyword evidence="9" id="KW-0723">Serine/threonine-protein kinase</keyword>
<reference evidence="10" key="5">
    <citation type="submission" date="2015-06" db="UniProtKB">
        <authorList>
            <consortium name="EnsemblFungi"/>
        </authorList>
    </citation>
    <scope>IDENTIFICATION</scope>
    <source>
        <strain evidence="10">ATCC 64411</strain>
    </source>
</reference>
<dbReference type="InterPro" id="IPR000719">
    <property type="entry name" value="Prot_kinase_dom"/>
</dbReference>
<gene>
    <name evidence="9" type="ORF">MAPG_04638</name>
</gene>
<dbReference type="Proteomes" id="UP000011715">
    <property type="component" value="Unassembled WGS sequence"/>
</dbReference>
<reference evidence="9" key="2">
    <citation type="submission" date="2010-05" db="EMBL/GenBank/DDBJ databases">
        <title>The Genome Sequence of Magnaporthe poae strain ATCC 64411.</title>
        <authorList>
            <consortium name="The Broad Institute Genome Sequencing Platform"/>
            <consortium name="Broad Institute Genome Sequencing Center for Infectious Disease"/>
            <person name="Ma L.-J."/>
            <person name="Dead R."/>
            <person name="Young S."/>
            <person name="Zeng Q."/>
            <person name="Koehrsen M."/>
            <person name="Alvarado L."/>
            <person name="Berlin A."/>
            <person name="Chapman S.B."/>
            <person name="Chen Z."/>
            <person name="Freedman E."/>
            <person name="Gellesch M."/>
            <person name="Goldberg J."/>
            <person name="Griggs A."/>
            <person name="Gujja S."/>
            <person name="Heilman E.R."/>
            <person name="Heiman D."/>
            <person name="Hepburn T."/>
            <person name="Howarth C."/>
            <person name="Jen D."/>
            <person name="Larson L."/>
            <person name="Mehta T."/>
            <person name="Neiman D."/>
            <person name="Pearson M."/>
            <person name="Roberts A."/>
            <person name="Saif S."/>
            <person name="Shea T."/>
            <person name="Shenoy N."/>
            <person name="Sisk P."/>
            <person name="Stolte C."/>
            <person name="Sykes S."/>
            <person name="Walk T."/>
            <person name="White J."/>
            <person name="Yandava C."/>
            <person name="Haas B."/>
            <person name="Nusbaum C."/>
            <person name="Birren B."/>
        </authorList>
    </citation>
    <scope>NUCLEOTIDE SEQUENCE</scope>
    <source>
        <strain evidence="9">ATCC 64411</strain>
    </source>
</reference>
<dbReference type="GO" id="GO:0051094">
    <property type="term" value="P:positive regulation of developmental process"/>
    <property type="evidence" value="ECO:0007669"/>
    <property type="project" value="UniProtKB-ARBA"/>
</dbReference>
<keyword evidence="5 9" id="KW-0418">Kinase</keyword>
<reference evidence="10" key="4">
    <citation type="journal article" date="2015" name="G3 (Bethesda)">
        <title>Genome sequences of three phytopathogenic species of the Magnaporthaceae family of fungi.</title>
        <authorList>
            <person name="Okagaki L.H."/>
            <person name="Nunes C.C."/>
            <person name="Sailsbery J."/>
            <person name="Clay B."/>
            <person name="Brown D."/>
            <person name="John T."/>
            <person name="Oh Y."/>
            <person name="Young N."/>
            <person name="Fitzgerald M."/>
            <person name="Haas B.J."/>
            <person name="Zeng Q."/>
            <person name="Young S."/>
            <person name="Adiconis X."/>
            <person name="Fan L."/>
            <person name="Levin J.Z."/>
            <person name="Mitchell T.K."/>
            <person name="Okubara P.A."/>
            <person name="Farman M.L."/>
            <person name="Kohn L.M."/>
            <person name="Birren B."/>
            <person name="Ma L.-J."/>
            <person name="Dean R.A."/>
        </authorList>
    </citation>
    <scope>NUCLEOTIDE SEQUENCE</scope>
    <source>
        <strain evidence="10">ATCC 64411 / 73-15</strain>
    </source>
</reference>
<accession>A0A0C4DX97</accession>
<dbReference type="InterPro" id="IPR050660">
    <property type="entry name" value="NEK_Ser/Thr_kinase"/>
</dbReference>
<evidence type="ECO:0000313" key="10">
    <source>
        <dbReference type="EnsemblFungi" id="MAPG_04638T0"/>
    </source>
</evidence>
<dbReference type="EMBL" id="GL876968">
    <property type="protein sequence ID" value="KLU85616.1"/>
    <property type="molecule type" value="Genomic_DNA"/>
</dbReference>
<evidence type="ECO:0000259" key="7">
    <source>
        <dbReference type="PROSITE" id="PS50006"/>
    </source>
</evidence>
<evidence type="ECO:0000313" key="9">
    <source>
        <dbReference type="EMBL" id="KLU85616.1"/>
    </source>
</evidence>
<dbReference type="eggNOG" id="KOG0583">
    <property type="taxonomic scope" value="Eukaryota"/>
</dbReference>
<dbReference type="PROSITE" id="PS00108">
    <property type="entry name" value="PROTEIN_KINASE_ST"/>
    <property type="match status" value="1"/>
</dbReference>
<dbReference type="PROSITE" id="PS50011">
    <property type="entry name" value="PROTEIN_KINASE_DOM"/>
    <property type="match status" value="1"/>
</dbReference>
<sequence>MDDYFFTLAPANDAAVAVVMANAHFVHEGVLRFAANFVSKVLSCVACFGKDSNTNDVVLPSHTAYRNDHFAFFLAPSGELILRDKSENGLSLWIEGVPDNEQAIYGLSGRTTRQRVIPRVNCNVHIVCGNSSTCLEFTLRWNPQCLVVDSVEIQVALAALAYRRLGENTPFQLPNTSDRMAADRAQQAALQGSCAPGAGGHTLRSHFRPSYKNVTDVGPPSGLTRARLSTDTISSVRVGLEWFPRPLISPRVKSGPLNEGATLANAMTFKIEVGKLARLDHPNITRLESFQDFKLGHRFQIFYALHHGNASSLTRDYFSLHGHDCRRVNALPPPIWAPRFIEQTTLAMEYLITRSVLHCDLKPDNILFDRDSSGEITNFCIPDFGLARMASAMSGLNRGTNVFMSPELITGRAGAREASDVWAFGITLGCVLGYWCGSPFCLLTPVPGSSIEAMAAAVPDNAPRGHGNQPNVEQTRVRNTNTGHTLIHDRNTGRTTIHDPITGETVIHDFNTKHTIALDPNTGQGVTLDPNTAQRIAVNLHPELGWHYRRTVAVMSIVQHGVLPPAFRHILDRPDARPRFENTLRRAVPVRTQPGLRSGSPPQ</sequence>
<feature type="domain" description="FHA" evidence="7">
    <location>
        <begin position="46"/>
        <end position="89"/>
    </location>
</feature>
<dbReference type="GO" id="GO:0004674">
    <property type="term" value="F:protein serine/threonine kinase activity"/>
    <property type="evidence" value="ECO:0007669"/>
    <property type="project" value="UniProtKB-KW"/>
</dbReference>
<evidence type="ECO:0000313" key="11">
    <source>
        <dbReference type="Proteomes" id="UP000011715"/>
    </source>
</evidence>
<keyword evidence="11" id="KW-1185">Reference proteome</keyword>
<evidence type="ECO:0000256" key="1">
    <source>
        <dbReference type="ARBA" id="ARBA00005575"/>
    </source>
</evidence>
<dbReference type="InterPro" id="IPR000253">
    <property type="entry name" value="FHA_dom"/>
</dbReference>
<dbReference type="InterPro" id="IPR008271">
    <property type="entry name" value="Ser/Thr_kinase_AS"/>
</dbReference>
<comment type="similarity">
    <text evidence="1">Belongs to the protein kinase superfamily. CAMK Ser/Thr protein kinase family. CHEK2 subfamily.</text>
</comment>
<organism evidence="10 11">
    <name type="scientific">Magnaporthiopsis poae (strain ATCC 64411 / 73-15)</name>
    <name type="common">Kentucky bluegrass fungus</name>
    <name type="synonym">Magnaporthe poae</name>
    <dbReference type="NCBI Taxonomy" id="644358"/>
    <lineage>
        <taxon>Eukaryota</taxon>
        <taxon>Fungi</taxon>
        <taxon>Dikarya</taxon>
        <taxon>Ascomycota</taxon>
        <taxon>Pezizomycotina</taxon>
        <taxon>Sordariomycetes</taxon>
        <taxon>Sordariomycetidae</taxon>
        <taxon>Magnaporthales</taxon>
        <taxon>Magnaporthaceae</taxon>
        <taxon>Magnaporthiopsis</taxon>
    </lineage>
</organism>
<dbReference type="Pfam" id="PF00069">
    <property type="entry name" value="Pkinase"/>
    <property type="match status" value="1"/>
</dbReference>
<dbReference type="SMART" id="SM00220">
    <property type="entry name" value="S_TKc"/>
    <property type="match status" value="1"/>
</dbReference>
<dbReference type="Gene3D" id="1.10.510.10">
    <property type="entry name" value="Transferase(Phosphotransferase) domain 1"/>
    <property type="match status" value="1"/>
</dbReference>
<reference evidence="11" key="1">
    <citation type="submission" date="2010-05" db="EMBL/GenBank/DDBJ databases">
        <title>The genome sequence of Magnaporthe poae strain ATCC 64411.</title>
        <authorList>
            <person name="Ma L.-J."/>
            <person name="Dead R."/>
            <person name="Young S."/>
            <person name="Zeng Q."/>
            <person name="Koehrsen M."/>
            <person name="Alvarado L."/>
            <person name="Berlin A."/>
            <person name="Chapman S.B."/>
            <person name="Chen Z."/>
            <person name="Freedman E."/>
            <person name="Gellesch M."/>
            <person name="Goldberg J."/>
            <person name="Griggs A."/>
            <person name="Gujja S."/>
            <person name="Heilman E.R."/>
            <person name="Heiman D."/>
            <person name="Hepburn T."/>
            <person name="Howarth C."/>
            <person name="Jen D."/>
            <person name="Larson L."/>
            <person name="Mehta T."/>
            <person name="Neiman D."/>
            <person name="Pearson M."/>
            <person name="Roberts A."/>
            <person name="Saif S."/>
            <person name="Shea T."/>
            <person name="Shenoy N."/>
            <person name="Sisk P."/>
            <person name="Stolte C."/>
            <person name="Sykes S."/>
            <person name="Walk T."/>
            <person name="White J."/>
            <person name="Yandava C."/>
            <person name="Haas B."/>
            <person name="Nusbaum C."/>
            <person name="Birren B."/>
        </authorList>
    </citation>
    <scope>NUCLEOTIDE SEQUENCE [LARGE SCALE GENOMIC DNA]</scope>
    <source>
        <strain evidence="11">ATCC 64411 / 73-15</strain>
    </source>
</reference>
<dbReference type="EC" id="2.7.11.1" evidence="2"/>
<dbReference type="PROSITE" id="PS50006">
    <property type="entry name" value="FHA_DOMAIN"/>
    <property type="match status" value="1"/>
</dbReference>
<dbReference type="EnsemblFungi" id="MAPG_04638T0">
    <property type="protein sequence ID" value="MAPG_04638T0"/>
    <property type="gene ID" value="MAPG_04638"/>
</dbReference>
<dbReference type="AlphaFoldDB" id="A0A0C4DX97"/>
<evidence type="ECO:0000256" key="2">
    <source>
        <dbReference type="ARBA" id="ARBA00012513"/>
    </source>
</evidence>
<dbReference type="PANTHER" id="PTHR43671:SF13">
    <property type="entry name" value="SERINE_THREONINE-PROTEIN KINASE NEK2"/>
    <property type="match status" value="1"/>
</dbReference>
<evidence type="ECO:0000256" key="5">
    <source>
        <dbReference type="ARBA" id="ARBA00022777"/>
    </source>
</evidence>
<evidence type="ECO:0000256" key="3">
    <source>
        <dbReference type="ARBA" id="ARBA00022679"/>
    </source>
</evidence>
<dbReference type="OrthoDB" id="4062651at2759"/>
<dbReference type="SUPFAM" id="SSF56112">
    <property type="entry name" value="Protein kinase-like (PK-like)"/>
    <property type="match status" value="1"/>
</dbReference>
<dbReference type="GO" id="GO:0005524">
    <property type="term" value="F:ATP binding"/>
    <property type="evidence" value="ECO:0007669"/>
    <property type="project" value="UniProtKB-KW"/>
</dbReference>
<keyword evidence="6" id="KW-0067">ATP-binding</keyword>
<dbReference type="PANTHER" id="PTHR43671">
    <property type="entry name" value="SERINE/THREONINE-PROTEIN KINASE NEK"/>
    <property type="match status" value="1"/>
</dbReference>
<dbReference type="STRING" id="644358.A0A0C4DX97"/>
<keyword evidence="3" id="KW-0808">Transferase</keyword>
<keyword evidence="4" id="KW-0547">Nucleotide-binding</keyword>
<evidence type="ECO:0000256" key="6">
    <source>
        <dbReference type="ARBA" id="ARBA00022840"/>
    </source>
</evidence>
<evidence type="ECO:0000256" key="4">
    <source>
        <dbReference type="ARBA" id="ARBA00022741"/>
    </source>
</evidence>
<dbReference type="EMBL" id="ADBL01001082">
    <property type="status" value="NOT_ANNOTATED_CDS"/>
    <property type="molecule type" value="Genomic_DNA"/>
</dbReference>
<proteinExistence type="inferred from homology"/>
<evidence type="ECO:0000259" key="8">
    <source>
        <dbReference type="PROSITE" id="PS50011"/>
    </source>
</evidence>
<protein>
    <recommendedName>
        <fullName evidence="2">non-specific serine/threonine protein kinase</fullName>
        <ecNumber evidence="2">2.7.11.1</ecNumber>
    </recommendedName>
</protein>
<dbReference type="InterPro" id="IPR011009">
    <property type="entry name" value="Kinase-like_dom_sf"/>
</dbReference>
<feature type="domain" description="Protein kinase" evidence="8">
    <location>
        <begin position="211"/>
        <end position="596"/>
    </location>
</feature>
<name>A0A0C4DX97_MAGP6</name>
<dbReference type="VEuPathDB" id="FungiDB:MAPG_04638"/>